<keyword evidence="1" id="KW-0863">Zinc-finger</keyword>
<dbReference type="Proteomes" id="UP001054902">
    <property type="component" value="Unassembled WGS sequence"/>
</dbReference>
<evidence type="ECO:0000313" key="5">
    <source>
        <dbReference type="Proteomes" id="UP001054902"/>
    </source>
</evidence>
<organism evidence="4 5">
    <name type="scientific">Chaetoceros tenuissimus</name>
    <dbReference type="NCBI Taxonomy" id="426638"/>
    <lineage>
        <taxon>Eukaryota</taxon>
        <taxon>Sar</taxon>
        <taxon>Stramenopiles</taxon>
        <taxon>Ochrophyta</taxon>
        <taxon>Bacillariophyta</taxon>
        <taxon>Coscinodiscophyceae</taxon>
        <taxon>Chaetocerotophycidae</taxon>
        <taxon>Chaetocerotales</taxon>
        <taxon>Chaetocerotaceae</taxon>
        <taxon>Chaetoceros</taxon>
    </lineage>
</organism>
<feature type="domain" description="Arf-GAP" evidence="3">
    <location>
        <begin position="353"/>
        <end position="437"/>
    </location>
</feature>
<gene>
    <name evidence="4" type="ORF">CTEN210_01260</name>
</gene>
<dbReference type="InterPro" id="IPR001164">
    <property type="entry name" value="ArfGAP_dom"/>
</dbReference>
<reference evidence="4 5" key="1">
    <citation type="journal article" date="2021" name="Sci. Rep.">
        <title>The genome of the diatom Chaetoceros tenuissimus carries an ancient integrated fragment of an extant virus.</title>
        <authorList>
            <person name="Hongo Y."/>
            <person name="Kimura K."/>
            <person name="Takaki Y."/>
            <person name="Yoshida Y."/>
            <person name="Baba S."/>
            <person name="Kobayashi G."/>
            <person name="Nagasaki K."/>
            <person name="Hano T."/>
            <person name="Tomaru Y."/>
        </authorList>
    </citation>
    <scope>NUCLEOTIDE SEQUENCE [LARGE SCALE GENOMIC DNA]</scope>
    <source>
        <strain evidence="4 5">NIES-3715</strain>
    </source>
</reference>
<proteinExistence type="predicted"/>
<dbReference type="Gene3D" id="1.10.220.150">
    <property type="entry name" value="Arf GTPase activating protein"/>
    <property type="match status" value="1"/>
</dbReference>
<evidence type="ECO:0000259" key="3">
    <source>
        <dbReference type="PROSITE" id="PS50115"/>
    </source>
</evidence>
<protein>
    <recommendedName>
        <fullName evidence="3">Arf-GAP domain-containing protein</fullName>
    </recommendedName>
</protein>
<dbReference type="InterPro" id="IPR037278">
    <property type="entry name" value="ARFGAP/RecO"/>
</dbReference>
<dbReference type="PROSITE" id="PS50115">
    <property type="entry name" value="ARFGAP"/>
    <property type="match status" value="1"/>
</dbReference>
<keyword evidence="1" id="KW-0479">Metal-binding</keyword>
<dbReference type="EMBL" id="BLLK01000020">
    <property type="protein sequence ID" value="GFH44786.1"/>
    <property type="molecule type" value="Genomic_DNA"/>
</dbReference>
<dbReference type="SUPFAM" id="SSF57863">
    <property type="entry name" value="ArfGap/RecO-like zinc finger"/>
    <property type="match status" value="1"/>
</dbReference>
<dbReference type="InterPro" id="IPR038508">
    <property type="entry name" value="ArfGAP_dom_sf"/>
</dbReference>
<feature type="region of interest" description="Disordered" evidence="2">
    <location>
        <begin position="200"/>
        <end position="242"/>
    </location>
</feature>
<dbReference type="Pfam" id="PF01412">
    <property type="entry name" value="ArfGap"/>
    <property type="match status" value="1"/>
</dbReference>
<evidence type="ECO:0000256" key="1">
    <source>
        <dbReference type="PROSITE-ProRule" id="PRU00288"/>
    </source>
</evidence>
<keyword evidence="1" id="KW-0862">Zinc</keyword>
<comment type="caution">
    <text evidence="4">The sequence shown here is derived from an EMBL/GenBank/DDBJ whole genome shotgun (WGS) entry which is preliminary data.</text>
</comment>
<accession>A0AAD3CFC7</accession>
<sequence>MCQSVINSKEMTQSNVHRQELIVCKESSKKMASLKLNFLHRKRLGELEHYTDTASHCKDCCHSFNCTKRKSFLDSLLLPLDAIQSRLKNRTRKIAARKSDILIETKKNSCNVPSDNFTCNKKYSYQSGARKFIERNRSIINRTTVVVQPNSSKVKNKLGGLQVEQGALQRDSSRTFPISAEESDNEELELRTSIAIDNVQPSTTNDHDIHQHVSQSPPHEESVLSCSSSSNNRPTLPATSRPLHHRDFIQEELDFEEKYLNNSDTATRKCNKNDTKSSYVHDCDLPYCKVDRSHPDHYPAFLASASALSPSADHNTKSSPRSRFTRDSYLLHQSYKHQEEHSSHDGLTMSMPRSVRQVIQSLKGNDRCFECGTRKHLSHAFVPLGIVICDECSYDEMEYANEGDILSFEYDFDWRHYEILSVLEGGNDAFRRYLRDNCEGNDEGWVLRDEALYDDVKLSVTALRYRKMLEERVRSVTTALGEQKQQNIGFNTQSLEDEEEECLSSNISRIVKKKGGKRGRFYVRKMFSSRF</sequence>
<dbReference type="GO" id="GO:0005096">
    <property type="term" value="F:GTPase activator activity"/>
    <property type="evidence" value="ECO:0007669"/>
    <property type="project" value="InterPro"/>
</dbReference>
<evidence type="ECO:0000256" key="2">
    <source>
        <dbReference type="SAM" id="MobiDB-lite"/>
    </source>
</evidence>
<dbReference type="AlphaFoldDB" id="A0AAD3CFC7"/>
<evidence type="ECO:0000313" key="4">
    <source>
        <dbReference type="EMBL" id="GFH44786.1"/>
    </source>
</evidence>
<name>A0AAD3CFC7_9STRA</name>
<keyword evidence="5" id="KW-1185">Reference proteome</keyword>
<dbReference type="GO" id="GO:0008270">
    <property type="term" value="F:zinc ion binding"/>
    <property type="evidence" value="ECO:0007669"/>
    <property type="project" value="UniProtKB-KW"/>
</dbReference>